<evidence type="ECO:0000313" key="2">
    <source>
        <dbReference type="Proteomes" id="UP000234767"/>
    </source>
</evidence>
<protein>
    <submittedName>
        <fullName evidence="1">Uncharacterized protein</fullName>
    </submittedName>
</protein>
<sequence length="62" mass="7290">MGFMYYSSSKTSKSRADEIAGNPRPNIFLIKIQRKFSRFYGYAEQIIFNYNKISKQTPLICK</sequence>
<dbReference type="AlphaFoldDB" id="A0A2I1X9C8"/>
<gene>
    <name evidence="1" type="ORF">CYK00_11780</name>
</gene>
<organism evidence="1 2">
    <name type="scientific">Neisseria sicca</name>
    <dbReference type="NCBI Taxonomy" id="490"/>
    <lineage>
        <taxon>Bacteria</taxon>
        <taxon>Pseudomonadati</taxon>
        <taxon>Pseudomonadota</taxon>
        <taxon>Betaproteobacteria</taxon>
        <taxon>Neisseriales</taxon>
        <taxon>Neisseriaceae</taxon>
        <taxon>Neisseria</taxon>
    </lineage>
</organism>
<evidence type="ECO:0000313" key="1">
    <source>
        <dbReference type="EMBL" id="PLA39219.1"/>
    </source>
</evidence>
<accession>A0A2I1X9C8</accession>
<reference evidence="1 2" key="1">
    <citation type="submission" date="2017-12" db="EMBL/GenBank/DDBJ databases">
        <title>Phylogenetic diversity of female urinary microbiome.</title>
        <authorList>
            <person name="Thomas-White K."/>
            <person name="Wolfe A.J."/>
        </authorList>
    </citation>
    <scope>NUCLEOTIDE SEQUENCE [LARGE SCALE GENOMIC DNA]</scope>
    <source>
        <strain evidence="1 2">UMB0321</strain>
    </source>
</reference>
<dbReference type="Proteomes" id="UP000234767">
    <property type="component" value="Unassembled WGS sequence"/>
</dbReference>
<comment type="caution">
    <text evidence="1">The sequence shown here is derived from an EMBL/GenBank/DDBJ whole genome shotgun (WGS) entry which is preliminary data.</text>
</comment>
<dbReference type="EMBL" id="PKJO01000024">
    <property type="protein sequence ID" value="PLA39219.1"/>
    <property type="molecule type" value="Genomic_DNA"/>
</dbReference>
<name>A0A2I1X9C8_NEISI</name>
<proteinExistence type="predicted"/>